<evidence type="ECO:0000256" key="2">
    <source>
        <dbReference type="SAM" id="Phobius"/>
    </source>
</evidence>
<dbReference type="Gramene" id="KMS96330">
    <property type="protein sequence ID" value="KMS96330"/>
    <property type="gene ID" value="BVRB_9g226010"/>
</dbReference>
<feature type="region of interest" description="Disordered" evidence="1">
    <location>
        <begin position="228"/>
        <end position="281"/>
    </location>
</feature>
<feature type="compositionally biased region" description="Polar residues" evidence="1">
    <location>
        <begin position="1"/>
        <end position="16"/>
    </location>
</feature>
<feature type="region of interest" description="Disordered" evidence="1">
    <location>
        <begin position="1"/>
        <end position="24"/>
    </location>
</feature>
<evidence type="ECO:0000313" key="3">
    <source>
        <dbReference type="EMBL" id="KMS96330.1"/>
    </source>
</evidence>
<organism evidence="3 4">
    <name type="scientific">Beta vulgaris subsp. vulgaris</name>
    <name type="common">Beet</name>
    <dbReference type="NCBI Taxonomy" id="3555"/>
    <lineage>
        <taxon>Eukaryota</taxon>
        <taxon>Viridiplantae</taxon>
        <taxon>Streptophyta</taxon>
        <taxon>Embryophyta</taxon>
        <taxon>Tracheophyta</taxon>
        <taxon>Spermatophyta</taxon>
        <taxon>Magnoliopsida</taxon>
        <taxon>eudicotyledons</taxon>
        <taxon>Gunneridae</taxon>
        <taxon>Pentapetalae</taxon>
        <taxon>Caryophyllales</taxon>
        <taxon>Chenopodiaceae</taxon>
        <taxon>Betoideae</taxon>
        <taxon>Beta</taxon>
    </lineage>
</organism>
<keyword evidence="4" id="KW-1185">Reference proteome</keyword>
<feature type="transmembrane region" description="Helical" evidence="2">
    <location>
        <begin position="114"/>
        <end position="137"/>
    </location>
</feature>
<proteinExistence type="predicted"/>
<keyword evidence="2" id="KW-1133">Transmembrane helix</keyword>
<evidence type="ECO:0000313" key="4">
    <source>
        <dbReference type="Proteomes" id="UP000035740"/>
    </source>
</evidence>
<gene>
    <name evidence="3" type="ORF">BVRB_9g226010</name>
</gene>
<feature type="compositionally biased region" description="Polar residues" evidence="1">
    <location>
        <begin position="248"/>
        <end position="276"/>
    </location>
</feature>
<protein>
    <submittedName>
        <fullName evidence="3">Uncharacterized protein</fullName>
    </submittedName>
</protein>
<dbReference type="Proteomes" id="UP000035740">
    <property type="component" value="Unassembled WGS sequence"/>
</dbReference>
<dbReference type="EMBL" id="KQ090392">
    <property type="protein sequence ID" value="KMS96330.1"/>
    <property type="molecule type" value="Genomic_DNA"/>
</dbReference>
<keyword evidence="2" id="KW-0472">Membrane</keyword>
<dbReference type="AlphaFoldDB" id="A0A0J8DZN2"/>
<evidence type="ECO:0000256" key="1">
    <source>
        <dbReference type="SAM" id="MobiDB-lite"/>
    </source>
</evidence>
<reference evidence="3 4" key="1">
    <citation type="journal article" date="2014" name="Nature">
        <title>The genome of the recently domesticated crop plant sugar beet (Beta vulgaris).</title>
        <authorList>
            <person name="Dohm J.C."/>
            <person name="Minoche A.E."/>
            <person name="Holtgrawe D."/>
            <person name="Capella-Gutierrez S."/>
            <person name="Zakrzewski F."/>
            <person name="Tafer H."/>
            <person name="Rupp O."/>
            <person name="Sorensen T.R."/>
            <person name="Stracke R."/>
            <person name="Reinhardt R."/>
            <person name="Goesmann A."/>
            <person name="Kraft T."/>
            <person name="Schulz B."/>
            <person name="Stadler P.F."/>
            <person name="Schmidt T."/>
            <person name="Gabaldon T."/>
            <person name="Lehrach H."/>
            <person name="Weisshaar B."/>
            <person name="Himmelbauer H."/>
        </authorList>
    </citation>
    <scope>NUCLEOTIDE SEQUENCE [LARGE SCALE GENOMIC DNA]</scope>
    <source>
        <tissue evidence="3">Taproot</tissue>
    </source>
</reference>
<sequence length="293" mass="31349">MHPPQSNRWGQGSHAQGNAYEGPQAMGTQMYGRQGVTELDRVRSLNSWGYNLMGGSRRKSRKTKAKVPGTCKTNALVLPAPVVAVACLLVSIANAFACVTTYGSDSTGAFARSIVLPPMVLIPLAIFVSTGCASTYGSDSTGDFFSCALTWTWLVQPDYDLGEIPFVDLRIFPGSDEFIEPAPLAARHAQNLIPPGAGQMSRAGVVRLLGVIDAWRHSYCQLIDSVRQSDDDDANDDGDARMGRAPNQGRSSTLSGTRFTSGASTSRSQPRPSTKFTVPGTPSVVSFLDELLD</sequence>
<keyword evidence="2" id="KW-0812">Transmembrane</keyword>
<name>A0A0J8DZN2_BETVV</name>
<feature type="transmembrane region" description="Helical" evidence="2">
    <location>
        <begin position="82"/>
        <end position="102"/>
    </location>
</feature>
<accession>A0A0J8DZN2</accession>